<evidence type="ECO:0000256" key="1">
    <source>
        <dbReference type="ARBA" id="ARBA00004196"/>
    </source>
</evidence>
<evidence type="ECO:0000256" key="2">
    <source>
        <dbReference type="ARBA" id="ARBA00007639"/>
    </source>
</evidence>
<dbReference type="Proteomes" id="UP000004893">
    <property type="component" value="Unassembled WGS sequence"/>
</dbReference>
<reference evidence="6" key="1">
    <citation type="submission" date="2009-02" db="EMBL/GenBank/DDBJ databases">
        <authorList>
            <person name="Fulton L."/>
            <person name="Clifton S."/>
            <person name="Fulton B."/>
            <person name="Xu J."/>
            <person name="Minx P."/>
            <person name="Pepin K.H."/>
            <person name="Johnson M."/>
            <person name="Bhonagiri V."/>
            <person name="Nash W.E."/>
            <person name="Mardis E.R."/>
            <person name="Wilson R.K."/>
        </authorList>
    </citation>
    <scope>NUCLEOTIDE SEQUENCE [LARGE SCALE GENOMIC DNA]</scope>
    <source>
        <strain evidence="6">DSM 15053</strain>
    </source>
</reference>
<dbReference type="GO" id="GO:0030313">
    <property type="term" value="C:cell envelope"/>
    <property type="evidence" value="ECO:0007669"/>
    <property type="project" value="UniProtKB-SubCell"/>
</dbReference>
<protein>
    <recommendedName>
        <fullName evidence="5">Periplasmic binding protein domain-containing protein</fullName>
    </recommendedName>
</protein>
<name>C0C1J3_9FIRM</name>
<feature type="signal peptide" evidence="4">
    <location>
        <begin position="1"/>
        <end position="30"/>
    </location>
</feature>
<dbReference type="eggNOG" id="COG1879">
    <property type="taxonomic scope" value="Bacteria"/>
</dbReference>
<proteinExistence type="inferred from homology"/>
<dbReference type="OrthoDB" id="6196975at2"/>
<feature type="domain" description="Periplasmic binding protein" evidence="5">
    <location>
        <begin position="53"/>
        <end position="295"/>
    </location>
</feature>
<dbReference type="PANTHER" id="PTHR46847:SF1">
    <property type="entry name" value="D-ALLOSE-BINDING PERIPLASMIC PROTEIN-RELATED"/>
    <property type="match status" value="1"/>
</dbReference>
<gene>
    <name evidence="6" type="ORF">CLOHYLEM_06013</name>
</gene>
<dbReference type="Pfam" id="PF13407">
    <property type="entry name" value="Peripla_BP_4"/>
    <property type="match status" value="1"/>
</dbReference>
<organism evidence="6 7">
    <name type="scientific">[Clostridium] hylemonae DSM 15053</name>
    <dbReference type="NCBI Taxonomy" id="553973"/>
    <lineage>
        <taxon>Bacteria</taxon>
        <taxon>Bacillati</taxon>
        <taxon>Bacillota</taxon>
        <taxon>Clostridia</taxon>
        <taxon>Lachnospirales</taxon>
        <taxon>Lachnospiraceae</taxon>
    </lineage>
</organism>
<dbReference type="RefSeq" id="WP_006443360.1">
    <property type="nucleotide sequence ID" value="NZ_CP036524.1"/>
</dbReference>
<dbReference type="STRING" id="553973.CLOHYLEM_06013"/>
<comment type="subcellular location">
    <subcellularLocation>
        <location evidence="1">Cell envelope</location>
    </subcellularLocation>
</comment>
<feature type="chain" id="PRO_5038673651" description="Periplasmic binding protein domain-containing protein" evidence="4">
    <location>
        <begin position="31"/>
        <end position="337"/>
    </location>
</feature>
<accession>C0C1J3</accession>
<dbReference type="PANTHER" id="PTHR46847">
    <property type="entry name" value="D-ALLOSE-BINDING PERIPLASMIC PROTEIN-RELATED"/>
    <property type="match status" value="1"/>
</dbReference>
<evidence type="ECO:0000313" key="6">
    <source>
        <dbReference type="EMBL" id="EEG74007.1"/>
    </source>
</evidence>
<keyword evidence="3 4" id="KW-0732">Signal</keyword>
<dbReference type="SUPFAM" id="SSF53822">
    <property type="entry name" value="Periplasmic binding protein-like I"/>
    <property type="match status" value="1"/>
</dbReference>
<sequence length="337" mass="36526">MKKNKLLLPLILTGLLCLVLLSAIMTQKQSADTLPDTKDTSQSEEYIWVATMTGHSMFQENDIPAFRQFGADRHVTTTILGPEEYDIPGQIQAMEEAISRSPAGIVVLGMEQSLAPVIDKAIRQGIPVVTVDSDVSTSKRIAFAGSDWYEIGVTQAEAMVRLIGGKGKVAVMGIGGADTTEAAFEGYHSVIDNYPDITVIGEYDDMANYDESERITKLIVETHPDVAGISGFNSNSAIGITNGLRSSSADHDIKVTAMDIEPDNLELVESGDVDVIIGQKRAVFTYYAASMLYDINHSSITVNNLAKGAASVIPDTVYTGLITVNRENLYTYFPDMK</sequence>
<evidence type="ECO:0000259" key="5">
    <source>
        <dbReference type="Pfam" id="PF13407"/>
    </source>
</evidence>
<keyword evidence="7" id="KW-1185">Reference proteome</keyword>
<comment type="similarity">
    <text evidence="2">Belongs to the bacterial solute-binding protein 2 family.</text>
</comment>
<dbReference type="HOGENOM" id="CLU_037628_3_3_9"/>
<evidence type="ECO:0000256" key="4">
    <source>
        <dbReference type="SAM" id="SignalP"/>
    </source>
</evidence>
<dbReference type="EMBL" id="ABYI02000022">
    <property type="protein sequence ID" value="EEG74007.1"/>
    <property type="molecule type" value="Genomic_DNA"/>
</dbReference>
<dbReference type="AlphaFoldDB" id="C0C1J3"/>
<dbReference type="GO" id="GO:0030246">
    <property type="term" value="F:carbohydrate binding"/>
    <property type="evidence" value="ECO:0007669"/>
    <property type="project" value="UniProtKB-ARBA"/>
</dbReference>
<dbReference type="Gene3D" id="3.40.50.2300">
    <property type="match status" value="2"/>
</dbReference>
<dbReference type="InterPro" id="IPR028082">
    <property type="entry name" value="Peripla_BP_I"/>
</dbReference>
<comment type="caution">
    <text evidence="6">The sequence shown here is derived from an EMBL/GenBank/DDBJ whole genome shotgun (WGS) entry which is preliminary data.</text>
</comment>
<reference evidence="6" key="2">
    <citation type="submission" date="2013-06" db="EMBL/GenBank/DDBJ databases">
        <title>Draft genome sequence of Clostridium hylemonae (DSM 15053).</title>
        <authorList>
            <person name="Sudarsanam P."/>
            <person name="Ley R."/>
            <person name="Guruge J."/>
            <person name="Turnbaugh P.J."/>
            <person name="Mahowald M."/>
            <person name="Liep D."/>
            <person name="Gordon J."/>
        </authorList>
    </citation>
    <scope>NUCLEOTIDE SEQUENCE</scope>
    <source>
        <strain evidence="6">DSM 15053</strain>
    </source>
</reference>
<dbReference type="InterPro" id="IPR025997">
    <property type="entry name" value="SBP_2_dom"/>
</dbReference>
<evidence type="ECO:0000256" key="3">
    <source>
        <dbReference type="ARBA" id="ARBA00022729"/>
    </source>
</evidence>
<evidence type="ECO:0000313" key="7">
    <source>
        <dbReference type="Proteomes" id="UP000004893"/>
    </source>
</evidence>